<dbReference type="OrthoDB" id="2328924at2759"/>
<dbReference type="Gene3D" id="2.60.120.620">
    <property type="entry name" value="q2cbj1_9rhob like domain"/>
    <property type="match status" value="1"/>
</dbReference>
<evidence type="ECO:0000313" key="2">
    <source>
        <dbReference type="EMBL" id="KAG0647550.1"/>
    </source>
</evidence>
<evidence type="ECO:0000256" key="1">
    <source>
        <dbReference type="SAM" id="MobiDB-lite"/>
    </source>
</evidence>
<name>A0A9P7AVS5_9HELO</name>
<accession>A0A9P7AVS5</accession>
<evidence type="ECO:0008006" key="4">
    <source>
        <dbReference type="Google" id="ProtNLM"/>
    </source>
</evidence>
<organism evidence="2 3">
    <name type="scientific">Hyphodiscus hymeniophilus</name>
    <dbReference type="NCBI Taxonomy" id="353542"/>
    <lineage>
        <taxon>Eukaryota</taxon>
        <taxon>Fungi</taxon>
        <taxon>Dikarya</taxon>
        <taxon>Ascomycota</taxon>
        <taxon>Pezizomycotina</taxon>
        <taxon>Leotiomycetes</taxon>
        <taxon>Helotiales</taxon>
        <taxon>Hyphodiscaceae</taxon>
        <taxon>Hyphodiscus</taxon>
    </lineage>
</organism>
<protein>
    <recommendedName>
        <fullName evidence="4">Phytanoyl-CoA dioxygenase</fullName>
    </recommendedName>
</protein>
<dbReference type="Pfam" id="PF05721">
    <property type="entry name" value="PhyH"/>
    <property type="match status" value="1"/>
</dbReference>
<evidence type="ECO:0000313" key="3">
    <source>
        <dbReference type="Proteomes" id="UP000785200"/>
    </source>
</evidence>
<gene>
    <name evidence="2" type="ORF">D0Z07_6824</name>
</gene>
<sequence length="310" mass="35259">MAAVLQPPTSSGLSFEPLAQAPPLIRSNEGEYIKQKSLGWLRPTAKDTTLDEMRRRFDTDGYLLIKGLIPREDVLDMREQNLQRSRRPPHPPRNRGSSLPEEQAKVNRLIEAHLTPEYLSFVAHPVLGSFVRKFMDWKNEVLVKRSMLRHNVPGGLSTGIHYDRIFLRAGEAEFLTAWVPIGDCSAKGGGLMYMEGSSQLGKEIERDFTERAKDMSPEERLSGFNRNMAEGGQLAQDAAAFGRDEGKWLTADYEAGDVVFHNPYMIHAAVKNEDFETGRIRLSTDLRFYEEGSKLDERWMQKFWTPNDGL</sequence>
<keyword evidence="3" id="KW-1185">Reference proteome</keyword>
<comment type="caution">
    <text evidence="2">The sequence shown here is derived from an EMBL/GenBank/DDBJ whole genome shotgun (WGS) entry which is preliminary data.</text>
</comment>
<dbReference type="InterPro" id="IPR008775">
    <property type="entry name" value="Phytyl_CoA_dOase-like"/>
</dbReference>
<dbReference type="SUPFAM" id="SSF51197">
    <property type="entry name" value="Clavaminate synthase-like"/>
    <property type="match status" value="1"/>
</dbReference>
<reference evidence="2" key="1">
    <citation type="submission" date="2019-07" db="EMBL/GenBank/DDBJ databases">
        <title>Hyphodiscus hymeniophilus genome sequencing and assembly.</title>
        <authorList>
            <person name="Kramer G."/>
            <person name="Nodwell J."/>
        </authorList>
    </citation>
    <scope>NUCLEOTIDE SEQUENCE</scope>
    <source>
        <strain evidence="2">ATCC 34498</strain>
    </source>
</reference>
<feature type="region of interest" description="Disordered" evidence="1">
    <location>
        <begin position="81"/>
        <end position="102"/>
    </location>
</feature>
<dbReference type="PANTHER" id="PTHR40128">
    <property type="entry name" value="EXPRESSED PROTEIN"/>
    <property type="match status" value="1"/>
</dbReference>
<proteinExistence type="predicted"/>
<dbReference type="Proteomes" id="UP000785200">
    <property type="component" value="Unassembled WGS sequence"/>
</dbReference>
<dbReference type="EMBL" id="VNKQ01000012">
    <property type="protein sequence ID" value="KAG0647550.1"/>
    <property type="molecule type" value="Genomic_DNA"/>
</dbReference>
<dbReference type="PANTHER" id="PTHR40128:SF1">
    <property type="entry name" value="PHYTANOYL-COA HYDROXYLASE"/>
    <property type="match status" value="1"/>
</dbReference>
<dbReference type="AlphaFoldDB" id="A0A9P7AVS5"/>
<feature type="compositionally biased region" description="Basic residues" evidence="1">
    <location>
        <begin position="84"/>
        <end position="93"/>
    </location>
</feature>